<dbReference type="STRING" id="9516.ENSCCAP00000033974"/>
<name>A0A2K5S0Q3_CEBIM</name>
<reference evidence="7" key="2">
    <citation type="submission" date="2025-09" db="UniProtKB">
        <authorList>
            <consortium name="Ensembl"/>
        </authorList>
    </citation>
    <scope>IDENTIFICATION</scope>
</reference>
<dbReference type="GeneTree" id="ENSGT00390000002596"/>
<proteinExistence type="predicted"/>
<evidence type="ECO:0000256" key="1">
    <source>
        <dbReference type="ARBA" id="ARBA00004141"/>
    </source>
</evidence>
<keyword evidence="4 6" id="KW-0472">Membrane</keyword>
<keyword evidence="2 6" id="KW-0812">Transmembrane</keyword>
<feature type="compositionally biased region" description="Basic and acidic residues" evidence="5">
    <location>
        <begin position="17"/>
        <end position="34"/>
    </location>
</feature>
<evidence type="ECO:0000256" key="4">
    <source>
        <dbReference type="ARBA" id="ARBA00023136"/>
    </source>
</evidence>
<feature type="region of interest" description="Disordered" evidence="5">
    <location>
        <begin position="51"/>
        <end position="108"/>
    </location>
</feature>
<evidence type="ECO:0000256" key="2">
    <source>
        <dbReference type="ARBA" id="ARBA00022692"/>
    </source>
</evidence>
<evidence type="ECO:0000313" key="7">
    <source>
        <dbReference type="Ensembl" id="ENSCCAP00000033974.1"/>
    </source>
</evidence>
<feature type="transmembrane region" description="Helical" evidence="6">
    <location>
        <begin position="227"/>
        <end position="247"/>
    </location>
</feature>
<dbReference type="Gene3D" id="1.20.140.150">
    <property type="match status" value="1"/>
</dbReference>
<comment type="subcellular location">
    <subcellularLocation>
        <location evidence="1">Membrane</location>
        <topology evidence="1">Multi-pass membrane protein</topology>
    </subcellularLocation>
</comment>
<dbReference type="PANTHER" id="PTHR14347">
    <property type="entry name" value="CLAUDIN DOMAIN-CONTAINING PROTEIN 1"/>
    <property type="match status" value="1"/>
</dbReference>
<dbReference type="Pfam" id="PF13903">
    <property type="entry name" value="Claudin_2"/>
    <property type="match status" value="1"/>
</dbReference>
<protein>
    <recommendedName>
        <fullName evidence="9">Claudin domain containing 1</fullName>
    </recommendedName>
</protein>
<dbReference type="Proteomes" id="UP000233040">
    <property type="component" value="Unassembled WGS sequence"/>
</dbReference>
<evidence type="ECO:0008006" key="9">
    <source>
        <dbReference type="Google" id="ProtNLM"/>
    </source>
</evidence>
<accession>A0A2K5S0Q3</accession>
<organism evidence="7 8">
    <name type="scientific">Cebus imitator</name>
    <name type="common">Panamanian white-faced capuchin</name>
    <name type="synonym">Cebus capucinus imitator</name>
    <dbReference type="NCBI Taxonomy" id="2715852"/>
    <lineage>
        <taxon>Eukaryota</taxon>
        <taxon>Metazoa</taxon>
        <taxon>Chordata</taxon>
        <taxon>Craniata</taxon>
        <taxon>Vertebrata</taxon>
        <taxon>Euteleostomi</taxon>
        <taxon>Mammalia</taxon>
        <taxon>Eutheria</taxon>
        <taxon>Euarchontoglires</taxon>
        <taxon>Primates</taxon>
        <taxon>Haplorrhini</taxon>
        <taxon>Platyrrhini</taxon>
        <taxon>Cebidae</taxon>
        <taxon>Cebinae</taxon>
        <taxon>Cebus</taxon>
    </lineage>
</organism>
<dbReference type="GO" id="GO:0016020">
    <property type="term" value="C:membrane"/>
    <property type="evidence" value="ECO:0007669"/>
    <property type="project" value="UniProtKB-SubCell"/>
</dbReference>
<feature type="region of interest" description="Disordered" evidence="5">
    <location>
        <begin position="1"/>
        <end position="34"/>
    </location>
</feature>
<keyword evidence="3 6" id="KW-1133">Transmembrane helix</keyword>
<keyword evidence="8" id="KW-1185">Reference proteome</keyword>
<dbReference type="InterPro" id="IPR004031">
    <property type="entry name" value="PMP22/EMP/MP20/Claudin"/>
</dbReference>
<evidence type="ECO:0000256" key="3">
    <source>
        <dbReference type="ARBA" id="ARBA00022989"/>
    </source>
</evidence>
<dbReference type="InterPro" id="IPR042356">
    <property type="entry name" value="CLDN1"/>
</dbReference>
<sequence length="403" mass="44512">MGAQLPRNATVAGHNAQQRDEEGENQGHQRPREFPWRCLFLRTVWLTAEQRELPGQKGGQAQQAGEQPGAGAGRTGAVPPPEPPGQRRPHNGQAAVRAHARQQEDAAVHVHGDHVGAAFAQEGARPPQPSGCFFVHPEGQRGKEDEVGRGHVDDEDVDQPPAAGFEVQRCHERKVPQHSGQEHCGVEDWKEGGRVRNTGAGLLHVRVGAGGIVIIQSSLNARMDNRFATAFVIACVLSLISTIYMAASIGTDFWYEYRSPVQENSSDLNKSIWDEFVSDEADEKTYNDALFRYNGTVGLWRRCITISKNMHWYSPPERTESFDAVTKCVSFTLTEQFMEKFVDPGNHNSGIDLLRTYLWRCQFLLPFVSLGLMCFGALIGLCACICRSLYPTIATGILHLLAG</sequence>
<evidence type="ECO:0000313" key="8">
    <source>
        <dbReference type="Proteomes" id="UP000233040"/>
    </source>
</evidence>
<dbReference type="Ensembl" id="ENSCCAT00000051746.1">
    <property type="protein sequence ID" value="ENSCCAP00000033974.1"/>
    <property type="gene ID" value="ENSCCAG00000034984.1"/>
</dbReference>
<dbReference type="AlphaFoldDB" id="A0A2K5S0Q3"/>
<dbReference type="PANTHER" id="PTHR14347:SF3">
    <property type="entry name" value="CLAUDIN DOMAIN-CONTAINING PROTEIN 1"/>
    <property type="match status" value="1"/>
</dbReference>
<evidence type="ECO:0000256" key="6">
    <source>
        <dbReference type="SAM" id="Phobius"/>
    </source>
</evidence>
<evidence type="ECO:0000256" key="5">
    <source>
        <dbReference type="SAM" id="MobiDB-lite"/>
    </source>
</evidence>
<reference evidence="7" key="1">
    <citation type="submission" date="2025-08" db="UniProtKB">
        <authorList>
            <consortium name="Ensembl"/>
        </authorList>
    </citation>
    <scope>IDENTIFICATION</scope>
</reference>
<feature type="transmembrane region" description="Helical" evidence="6">
    <location>
        <begin position="363"/>
        <end position="386"/>
    </location>
</feature>